<gene>
    <name evidence="5" type="ORF">EJO50_02045</name>
</gene>
<dbReference type="Gene3D" id="3.40.50.880">
    <property type="match status" value="1"/>
</dbReference>
<organism evidence="5 6">
    <name type="scientific">Iodobacter ciconiae</name>
    <dbReference type="NCBI Taxonomy" id="2496266"/>
    <lineage>
        <taxon>Bacteria</taxon>
        <taxon>Pseudomonadati</taxon>
        <taxon>Pseudomonadota</taxon>
        <taxon>Betaproteobacteria</taxon>
        <taxon>Neisseriales</taxon>
        <taxon>Chitinibacteraceae</taxon>
        <taxon>Iodobacter</taxon>
    </lineage>
</organism>
<evidence type="ECO:0000313" key="5">
    <source>
        <dbReference type="EMBL" id="AZN35377.1"/>
    </source>
</evidence>
<dbReference type="RefSeq" id="WP_125971349.1">
    <property type="nucleotide sequence ID" value="NZ_CP034433.1"/>
</dbReference>
<dbReference type="InterPro" id="IPR029062">
    <property type="entry name" value="Class_I_gatase-like"/>
</dbReference>
<dbReference type="PANTHER" id="PTHR46796">
    <property type="entry name" value="HTH-TYPE TRANSCRIPTIONAL ACTIVATOR RHAS-RELATED"/>
    <property type="match status" value="1"/>
</dbReference>
<name>A0A3S8ZPH3_9NEIS</name>
<dbReference type="SUPFAM" id="SSF52317">
    <property type="entry name" value="Class I glutamine amidotransferase-like"/>
    <property type="match status" value="1"/>
</dbReference>
<evidence type="ECO:0000256" key="1">
    <source>
        <dbReference type="ARBA" id="ARBA00023015"/>
    </source>
</evidence>
<dbReference type="PROSITE" id="PS00041">
    <property type="entry name" value="HTH_ARAC_FAMILY_1"/>
    <property type="match status" value="1"/>
</dbReference>
<keyword evidence="2" id="KW-0238">DNA-binding</keyword>
<keyword evidence="1" id="KW-0805">Transcription regulation</keyword>
<evidence type="ECO:0000313" key="6">
    <source>
        <dbReference type="Proteomes" id="UP000282438"/>
    </source>
</evidence>
<dbReference type="OrthoDB" id="9816344at2"/>
<dbReference type="InterPro" id="IPR018060">
    <property type="entry name" value="HTH_AraC"/>
</dbReference>
<dbReference type="AlphaFoldDB" id="A0A3S8ZPH3"/>
<dbReference type="SMART" id="SM00342">
    <property type="entry name" value="HTH_ARAC"/>
    <property type="match status" value="1"/>
</dbReference>
<dbReference type="Proteomes" id="UP000282438">
    <property type="component" value="Chromosome"/>
</dbReference>
<dbReference type="GO" id="GO:0043565">
    <property type="term" value="F:sequence-specific DNA binding"/>
    <property type="evidence" value="ECO:0007669"/>
    <property type="project" value="InterPro"/>
</dbReference>
<dbReference type="EMBL" id="CP034433">
    <property type="protein sequence ID" value="AZN35377.1"/>
    <property type="molecule type" value="Genomic_DNA"/>
</dbReference>
<evidence type="ECO:0000256" key="2">
    <source>
        <dbReference type="ARBA" id="ARBA00023125"/>
    </source>
</evidence>
<proteinExistence type="predicted"/>
<evidence type="ECO:0000259" key="4">
    <source>
        <dbReference type="PROSITE" id="PS01124"/>
    </source>
</evidence>
<reference evidence="5 6" key="1">
    <citation type="submission" date="2018-12" db="EMBL/GenBank/DDBJ databases">
        <title>Complete genome sequence of Iodobacter sp. H11R3.</title>
        <authorList>
            <person name="Bae J.-W."/>
        </authorList>
    </citation>
    <scope>NUCLEOTIDE SEQUENCE [LARGE SCALE GENOMIC DNA]</scope>
    <source>
        <strain evidence="5 6">H11R3</strain>
    </source>
</reference>
<protein>
    <submittedName>
        <fullName evidence="5">Helix-turn-helix domain-containing protein</fullName>
    </submittedName>
</protein>
<dbReference type="InterPro" id="IPR050204">
    <property type="entry name" value="AraC_XylS_family_regulators"/>
</dbReference>
<dbReference type="InterPro" id="IPR018062">
    <property type="entry name" value="HTH_AraC-typ_CS"/>
</dbReference>
<dbReference type="Gene3D" id="1.10.10.60">
    <property type="entry name" value="Homeodomain-like"/>
    <property type="match status" value="1"/>
</dbReference>
<dbReference type="PROSITE" id="PS01124">
    <property type="entry name" value="HTH_ARAC_FAMILY_2"/>
    <property type="match status" value="1"/>
</dbReference>
<keyword evidence="6" id="KW-1185">Reference proteome</keyword>
<dbReference type="CDD" id="cd03136">
    <property type="entry name" value="GATase1_AraC_ArgR_like"/>
    <property type="match status" value="1"/>
</dbReference>
<dbReference type="KEGG" id="iod:EJO50_02045"/>
<dbReference type="GO" id="GO:0003700">
    <property type="term" value="F:DNA-binding transcription factor activity"/>
    <property type="evidence" value="ECO:0007669"/>
    <property type="project" value="InterPro"/>
</dbReference>
<evidence type="ECO:0000256" key="3">
    <source>
        <dbReference type="ARBA" id="ARBA00023163"/>
    </source>
</evidence>
<dbReference type="InterPro" id="IPR009057">
    <property type="entry name" value="Homeodomain-like_sf"/>
</dbReference>
<feature type="domain" description="HTH araC/xylS-type" evidence="4">
    <location>
        <begin position="219"/>
        <end position="317"/>
    </location>
</feature>
<keyword evidence="3" id="KW-0804">Transcription</keyword>
<dbReference type="Pfam" id="PF12833">
    <property type="entry name" value="HTH_18"/>
    <property type="match status" value="1"/>
</dbReference>
<dbReference type="SUPFAM" id="SSF46689">
    <property type="entry name" value="Homeodomain-like"/>
    <property type="match status" value="2"/>
</dbReference>
<accession>A0A3S8ZPH3</accession>
<sequence length="321" mass="35315">MPLTLNSPAIQIAVLLLSPAPLLSIAGIDTVLGLANTISDKTLYSLQYYSLDGAAIPLPTGGYYPHLPTLADTKAVDVLLVTSQTPPFANDPRLALLKPLLNDPSLVGAIDCGAWWLAACGLLDHHRATLRWPELRAFAATFPHVICTQNLYEFDRKYFSCGAGAATLDAMLALVARQQNLALAEQIAESLCIEHLRTPDTRQRTSHAVQLGQRQPKLSAVLELMEAHLEDPISSDELARHVDLSRRQLERLFKQHLDTLPARHYMQLRLERARTILQRTGISVVQIGLSCGFSSGAHFATAYRAHFGLSPRDERAAFSKQ</sequence>